<evidence type="ECO:0000256" key="4">
    <source>
        <dbReference type="ARBA" id="ARBA00022692"/>
    </source>
</evidence>
<evidence type="ECO:0000256" key="8">
    <source>
        <dbReference type="SAM" id="MobiDB-lite"/>
    </source>
</evidence>
<dbReference type="PANTHER" id="PTHR33228">
    <property type="entry name" value="PROTEIN GLUTAMINE DUMPER 4-RELATED"/>
    <property type="match status" value="1"/>
</dbReference>
<dbReference type="InterPro" id="IPR040359">
    <property type="entry name" value="GDU"/>
</dbReference>
<evidence type="ECO:0000256" key="5">
    <source>
        <dbReference type="ARBA" id="ARBA00022970"/>
    </source>
</evidence>
<evidence type="ECO:0000256" key="1">
    <source>
        <dbReference type="ARBA" id="ARBA00004167"/>
    </source>
</evidence>
<dbReference type="EMBL" id="JAWXYG010000002">
    <property type="protein sequence ID" value="KAK4279938.1"/>
    <property type="molecule type" value="Genomic_DNA"/>
</dbReference>
<reference evidence="10" key="1">
    <citation type="submission" date="2023-10" db="EMBL/GenBank/DDBJ databases">
        <title>Chromosome-level genome of the transformable northern wattle, Acacia crassicarpa.</title>
        <authorList>
            <person name="Massaro I."/>
            <person name="Sinha N.R."/>
            <person name="Poethig S."/>
            <person name="Leichty A.R."/>
        </authorList>
    </citation>
    <scope>NUCLEOTIDE SEQUENCE</scope>
    <source>
        <strain evidence="10">Acra3RX</strain>
        <tissue evidence="10">Leaf</tissue>
    </source>
</reference>
<keyword evidence="7 9" id="KW-0472">Membrane</keyword>
<keyword evidence="3" id="KW-0813">Transport</keyword>
<keyword evidence="4 9" id="KW-0812">Transmembrane</keyword>
<dbReference type="GO" id="GO:0006865">
    <property type="term" value="P:amino acid transport"/>
    <property type="evidence" value="ECO:0007669"/>
    <property type="project" value="UniProtKB-KW"/>
</dbReference>
<keyword evidence="11" id="KW-1185">Reference proteome</keyword>
<protein>
    <submittedName>
        <fullName evidence="10">Uncharacterized protein</fullName>
    </submittedName>
</protein>
<feature type="region of interest" description="Disordered" evidence="8">
    <location>
        <begin position="107"/>
        <end position="133"/>
    </location>
</feature>
<comment type="subcellular location">
    <subcellularLocation>
        <location evidence="1">Membrane</location>
        <topology evidence="1">Single-pass membrane protein</topology>
    </subcellularLocation>
</comment>
<gene>
    <name evidence="10" type="ORF">QN277_011633</name>
</gene>
<feature type="compositionally biased region" description="Low complexity" evidence="8">
    <location>
        <begin position="48"/>
        <end position="59"/>
    </location>
</feature>
<evidence type="ECO:0000313" key="11">
    <source>
        <dbReference type="Proteomes" id="UP001293593"/>
    </source>
</evidence>
<feature type="transmembrane region" description="Helical" evidence="9">
    <location>
        <begin position="20"/>
        <end position="42"/>
    </location>
</feature>
<feature type="region of interest" description="Disordered" evidence="8">
    <location>
        <begin position="46"/>
        <end position="67"/>
    </location>
</feature>
<evidence type="ECO:0000256" key="3">
    <source>
        <dbReference type="ARBA" id="ARBA00022448"/>
    </source>
</evidence>
<comment type="caution">
    <text evidence="10">The sequence shown here is derived from an EMBL/GenBank/DDBJ whole genome shotgun (WGS) entry which is preliminary data.</text>
</comment>
<dbReference type="GO" id="GO:0016020">
    <property type="term" value="C:membrane"/>
    <property type="evidence" value="ECO:0007669"/>
    <property type="project" value="UniProtKB-SubCell"/>
</dbReference>
<evidence type="ECO:0000313" key="10">
    <source>
        <dbReference type="EMBL" id="KAK4279938.1"/>
    </source>
</evidence>
<evidence type="ECO:0000256" key="9">
    <source>
        <dbReference type="SAM" id="Phobius"/>
    </source>
</evidence>
<accession>A0AAE1MYW6</accession>
<proteinExistence type="inferred from homology"/>
<sequence length="133" mass="14157">MRPIVSPSGQAMSVWKSPVPYLFGGLGLVLVLMSLALIIIFCSNIKRPSSPSSSSSSSSPDEEEGGFRLQVMAMADSEPKILVIMPGRENPTYLANPIVPLSYCTCQPQPPNPSSSSSSTCVPNNNSDLKINN</sequence>
<evidence type="ECO:0000256" key="6">
    <source>
        <dbReference type="ARBA" id="ARBA00022989"/>
    </source>
</evidence>
<dbReference type="Proteomes" id="UP001293593">
    <property type="component" value="Unassembled WGS sequence"/>
</dbReference>
<organism evidence="10 11">
    <name type="scientific">Acacia crassicarpa</name>
    <name type="common">northern wattle</name>
    <dbReference type="NCBI Taxonomy" id="499986"/>
    <lineage>
        <taxon>Eukaryota</taxon>
        <taxon>Viridiplantae</taxon>
        <taxon>Streptophyta</taxon>
        <taxon>Embryophyta</taxon>
        <taxon>Tracheophyta</taxon>
        <taxon>Spermatophyta</taxon>
        <taxon>Magnoliopsida</taxon>
        <taxon>eudicotyledons</taxon>
        <taxon>Gunneridae</taxon>
        <taxon>Pentapetalae</taxon>
        <taxon>rosids</taxon>
        <taxon>fabids</taxon>
        <taxon>Fabales</taxon>
        <taxon>Fabaceae</taxon>
        <taxon>Caesalpinioideae</taxon>
        <taxon>mimosoid clade</taxon>
        <taxon>Acacieae</taxon>
        <taxon>Acacia</taxon>
    </lineage>
</organism>
<evidence type="ECO:0000256" key="7">
    <source>
        <dbReference type="ARBA" id="ARBA00023136"/>
    </source>
</evidence>
<comment type="similarity">
    <text evidence="2">Belongs to the GLUTAMINE DUMPER 1 (TC 9.B.60) family.</text>
</comment>
<feature type="compositionally biased region" description="Low complexity" evidence="8">
    <location>
        <begin position="114"/>
        <end position="127"/>
    </location>
</feature>
<keyword evidence="6 9" id="KW-1133">Transmembrane helix</keyword>
<evidence type="ECO:0000256" key="2">
    <source>
        <dbReference type="ARBA" id="ARBA00009977"/>
    </source>
</evidence>
<dbReference type="PANTHER" id="PTHR33228:SF80">
    <property type="entry name" value="PROTEIN, PUTATIVE-RELATED"/>
    <property type="match status" value="1"/>
</dbReference>
<dbReference type="GO" id="GO:0080143">
    <property type="term" value="P:regulation of amino acid export"/>
    <property type="evidence" value="ECO:0007669"/>
    <property type="project" value="InterPro"/>
</dbReference>
<keyword evidence="5" id="KW-0029">Amino-acid transport</keyword>
<dbReference type="AlphaFoldDB" id="A0AAE1MYW6"/>
<name>A0AAE1MYW6_9FABA</name>